<keyword evidence="6" id="KW-1185">Reference proteome</keyword>
<evidence type="ECO:0000256" key="2">
    <source>
        <dbReference type="ARBA" id="ARBA00023125"/>
    </source>
</evidence>
<dbReference type="PROSITE" id="PS50987">
    <property type="entry name" value="HTH_ARSR_2"/>
    <property type="match status" value="1"/>
</dbReference>
<accession>A0ABQ3VTL9</accession>
<evidence type="ECO:0000256" key="3">
    <source>
        <dbReference type="ARBA" id="ARBA00023163"/>
    </source>
</evidence>
<keyword evidence="1" id="KW-0805">Transcription regulation</keyword>
<comment type="caution">
    <text evidence="5">The sequence shown here is derived from an EMBL/GenBank/DDBJ whole genome shotgun (WGS) entry which is preliminary data.</text>
</comment>
<dbReference type="PANTHER" id="PTHR33154">
    <property type="entry name" value="TRANSCRIPTIONAL REGULATOR, ARSR FAMILY"/>
    <property type="match status" value="1"/>
</dbReference>
<dbReference type="Pfam" id="PF09860">
    <property type="entry name" value="DUF2087"/>
    <property type="match status" value="1"/>
</dbReference>
<keyword evidence="2" id="KW-0238">DNA-binding</keyword>
<evidence type="ECO:0000313" key="5">
    <source>
        <dbReference type="EMBL" id="GHO89300.1"/>
    </source>
</evidence>
<proteinExistence type="predicted"/>
<dbReference type="SMART" id="SM00418">
    <property type="entry name" value="HTH_ARSR"/>
    <property type="match status" value="1"/>
</dbReference>
<dbReference type="Gene3D" id="1.10.10.10">
    <property type="entry name" value="Winged helix-like DNA-binding domain superfamily/Winged helix DNA-binding domain"/>
    <property type="match status" value="1"/>
</dbReference>
<dbReference type="PRINTS" id="PR00778">
    <property type="entry name" value="HTHARSR"/>
</dbReference>
<dbReference type="EMBL" id="BNJJ01000034">
    <property type="protein sequence ID" value="GHO89300.1"/>
    <property type="molecule type" value="Genomic_DNA"/>
</dbReference>
<feature type="domain" description="HTH arsR-type" evidence="4">
    <location>
        <begin position="184"/>
        <end position="280"/>
    </location>
</feature>
<evidence type="ECO:0000256" key="1">
    <source>
        <dbReference type="ARBA" id="ARBA00023015"/>
    </source>
</evidence>
<dbReference type="InterPro" id="IPR036388">
    <property type="entry name" value="WH-like_DNA-bd_sf"/>
</dbReference>
<gene>
    <name evidence="5" type="ORF">KSZ_73060</name>
</gene>
<keyword evidence="3" id="KW-0804">Transcription</keyword>
<dbReference type="Proteomes" id="UP000635565">
    <property type="component" value="Unassembled WGS sequence"/>
</dbReference>
<dbReference type="RefSeq" id="WP_201366827.1">
    <property type="nucleotide sequence ID" value="NZ_BNJJ01000034.1"/>
</dbReference>
<dbReference type="InterPro" id="IPR036390">
    <property type="entry name" value="WH_DNA-bd_sf"/>
</dbReference>
<dbReference type="CDD" id="cd00090">
    <property type="entry name" value="HTH_ARSR"/>
    <property type="match status" value="1"/>
</dbReference>
<name>A0ABQ3VTL9_9CHLR</name>
<dbReference type="SUPFAM" id="SSF46785">
    <property type="entry name" value="Winged helix' DNA-binding domain"/>
    <property type="match status" value="1"/>
</dbReference>
<evidence type="ECO:0000313" key="6">
    <source>
        <dbReference type="Proteomes" id="UP000635565"/>
    </source>
</evidence>
<protein>
    <recommendedName>
        <fullName evidence="4">HTH arsR-type domain-containing protein</fullName>
    </recommendedName>
</protein>
<dbReference type="InterPro" id="IPR001845">
    <property type="entry name" value="HTH_ArsR_DNA-bd_dom"/>
</dbReference>
<dbReference type="Pfam" id="PF01022">
    <property type="entry name" value="HTH_5"/>
    <property type="match status" value="1"/>
</dbReference>
<reference evidence="5 6" key="1">
    <citation type="journal article" date="2021" name="Int. J. Syst. Evol. Microbiol.">
        <title>Reticulibacter mediterranei gen. nov., sp. nov., within the new family Reticulibacteraceae fam. nov., and Ktedonospora formicarum gen. nov., sp. nov., Ktedonobacter robiniae sp. nov., Dictyobacter formicarum sp. nov. and Dictyobacter arantiisoli sp. nov., belonging to the class Ktedonobacteria.</title>
        <authorList>
            <person name="Yabe S."/>
            <person name="Zheng Y."/>
            <person name="Wang C.M."/>
            <person name="Sakai Y."/>
            <person name="Abe K."/>
            <person name="Yokota A."/>
            <person name="Donadio S."/>
            <person name="Cavaletti L."/>
            <person name="Monciardini P."/>
        </authorList>
    </citation>
    <scope>NUCLEOTIDE SEQUENCE [LARGE SCALE GENOMIC DNA]</scope>
    <source>
        <strain evidence="5 6">SOSP1-9</strain>
    </source>
</reference>
<sequence>MLRKRVLEPLRRRFSHRTAASPPHTKYLITDVDTYLDSVRKTYGEDTFEPELQRQAHQLLQNPQELQRTILTHLEMVWQTTFAHEWKLVQNMLCWQSEMFTNSLRQEDTLEETIYEFTGRQLPTEISLAVAGAEEIILIPSRHTGRRITVWRGAEWIEGEWGGKEVARIFFSEPPNYDVAQQRSTIMTRAEIQARLATLADETRLSIIELLTQRSELQAQEIIAALDLSQSSISRHLKQLVGMKYLYERRGEGANKTYRLSSYYLARTAQAVQQLSEEGGTQQPDQQSEAAYSQALRRFIDRSGRLTTWPPARQGDKLLILEHLASFFEKGCMYSEKEVNALLLQHTTIKDPAALRRGLYEYRFMNRKPDGSQYWLIGD</sequence>
<evidence type="ECO:0000259" key="4">
    <source>
        <dbReference type="PROSITE" id="PS50987"/>
    </source>
</evidence>
<dbReference type="InterPro" id="IPR051081">
    <property type="entry name" value="HTH_MetalResp_TranReg"/>
</dbReference>
<dbReference type="PANTHER" id="PTHR33154:SF33">
    <property type="entry name" value="TRANSCRIPTIONAL REPRESSOR SDPR"/>
    <property type="match status" value="1"/>
</dbReference>
<organism evidence="5 6">
    <name type="scientific">Dictyobacter formicarum</name>
    <dbReference type="NCBI Taxonomy" id="2778368"/>
    <lineage>
        <taxon>Bacteria</taxon>
        <taxon>Bacillati</taxon>
        <taxon>Chloroflexota</taxon>
        <taxon>Ktedonobacteria</taxon>
        <taxon>Ktedonobacterales</taxon>
        <taxon>Dictyobacteraceae</taxon>
        <taxon>Dictyobacter</taxon>
    </lineage>
</organism>
<dbReference type="InterPro" id="IPR011991">
    <property type="entry name" value="ArsR-like_HTH"/>
</dbReference>
<dbReference type="InterPro" id="IPR018656">
    <property type="entry name" value="DUF2087"/>
</dbReference>